<sequence>MQTHLQYIRHSSGVFLSALLFLTLDSATSFATSSGQTTSFEKLFSTNPNNATVTPLCDEAQLKNVAQQVAQLKISSENIFLLLDSYNLRLDHIKVLLDERLPEVRTKPHWIDVRGGAGGSGESISSTHATTGGVLFPGLNTQSSASGANIPAASSQSSASGDLSDLPVISTQSAAGGNNIPATVSQSSAGGANIPATDSQSATGGSFVSPTDSSSSSCGCNPQTSYKSGLYGALCPYSNPVLPPTCAEAVKLAGANAKSGIYHLYLPDSGLKPFYAYCLLDTNGGTAWTVAQRRQDGSISFHRNWEEYQTGFGNWNSEYFIGLERLHGITHAHLNELWVQMEDFENVTRYARYENFAIGDEHEAYALNMLGKFEGNAGDSLRTSQGQKFSTKDADHDMWDRNCAAEYTGAWWYKACHDSNLNGQYLRGKYSKDKYGKGIDWTHWHGHEYSLKYVHMAVRAVQ</sequence>
<protein>
    <submittedName>
        <fullName evidence="5">Fibrinogen C domain-containing protein 1</fullName>
    </submittedName>
</protein>
<keyword evidence="3" id="KW-0732">Signal</keyword>
<evidence type="ECO:0000256" key="2">
    <source>
        <dbReference type="SAM" id="MobiDB-lite"/>
    </source>
</evidence>
<gene>
    <name evidence="5" type="primary">FIBCD1_17</name>
    <name evidence="5" type="ORF">g.9758</name>
</gene>
<evidence type="ECO:0000259" key="4">
    <source>
        <dbReference type="PROSITE" id="PS51406"/>
    </source>
</evidence>
<evidence type="ECO:0000256" key="1">
    <source>
        <dbReference type="ARBA" id="ARBA00023157"/>
    </source>
</evidence>
<feature type="region of interest" description="Disordered" evidence="2">
    <location>
        <begin position="177"/>
        <end position="218"/>
    </location>
</feature>
<dbReference type="SUPFAM" id="SSF56496">
    <property type="entry name" value="Fibrinogen C-terminal domain-like"/>
    <property type="match status" value="1"/>
</dbReference>
<dbReference type="EMBL" id="GBXI01012192">
    <property type="protein sequence ID" value="JAD02100.1"/>
    <property type="molecule type" value="Transcribed_RNA"/>
</dbReference>
<feature type="signal peptide" evidence="3">
    <location>
        <begin position="1"/>
        <end position="29"/>
    </location>
</feature>
<dbReference type="SMART" id="SM00186">
    <property type="entry name" value="FBG"/>
    <property type="match status" value="1"/>
</dbReference>
<reference evidence="5" key="2">
    <citation type="journal article" date="2015" name="Gigascience">
        <title>Reconstructing a comprehensive transcriptome assembly of a white-pupal translocated strain of the pest fruit fly Bactrocera cucurbitae.</title>
        <authorList>
            <person name="Sim S.B."/>
            <person name="Calla B."/>
            <person name="Hall B."/>
            <person name="DeRego T."/>
            <person name="Geib S.M."/>
        </authorList>
    </citation>
    <scope>NUCLEOTIDE SEQUENCE</scope>
</reference>
<dbReference type="InterPro" id="IPR014716">
    <property type="entry name" value="Fibrinogen_a/b/g_C_1"/>
</dbReference>
<dbReference type="GeneID" id="105216715"/>
<dbReference type="GO" id="GO:0005615">
    <property type="term" value="C:extracellular space"/>
    <property type="evidence" value="ECO:0007669"/>
    <property type="project" value="TreeGrafter"/>
</dbReference>
<reference evidence="5" key="1">
    <citation type="submission" date="2014-11" db="EMBL/GenBank/DDBJ databases">
        <authorList>
            <person name="Geib S."/>
        </authorList>
    </citation>
    <scope>NUCLEOTIDE SEQUENCE</scope>
</reference>
<dbReference type="PROSITE" id="PS51406">
    <property type="entry name" value="FIBRINOGEN_C_2"/>
    <property type="match status" value="1"/>
</dbReference>
<dbReference type="PANTHER" id="PTHR19143:SF327">
    <property type="entry name" value="FI21813P1-RELATED"/>
    <property type="match status" value="1"/>
</dbReference>
<accession>A0A0A1WUA3</accession>
<feature type="domain" description="Fibrinogen C-terminal" evidence="4">
    <location>
        <begin position="237"/>
        <end position="462"/>
    </location>
</feature>
<dbReference type="PROSITE" id="PS00514">
    <property type="entry name" value="FIBRINOGEN_C_1"/>
    <property type="match status" value="1"/>
</dbReference>
<evidence type="ECO:0000256" key="3">
    <source>
        <dbReference type="SAM" id="SignalP"/>
    </source>
</evidence>
<dbReference type="InterPro" id="IPR002181">
    <property type="entry name" value="Fibrinogen_a/b/g_C_dom"/>
</dbReference>
<keyword evidence="1" id="KW-1015">Disulfide bond</keyword>
<dbReference type="Gene3D" id="3.90.215.10">
    <property type="entry name" value="Gamma Fibrinogen, chain A, domain 1"/>
    <property type="match status" value="1"/>
</dbReference>
<evidence type="ECO:0000313" key="5">
    <source>
        <dbReference type="EMBL" id="JAD02100.1"/>
    </source>
</evidence>
<organism evidence="5">
    <name type="scientific">Zeugodacus cucurbitae</name>
    <name type="common">Melon fruit fly</name>
    <name type="synonym">Bactrocera cucurbitae</name>
    <dbReference type="NCBI Taxonomy" id="28588"/>
    <lineage>
        <taxon>Eukaryota</taxon>
        <taxon>Metazoa</taxon>
        <taxon>Ecdysozoa</taxon>
        <taxon>Arthropoda</taxon>
        <taxon>Hexapoda</taxon>
        <taxon>Insecta</taxon>
        <taxon>Pterygota</taxon>
        <taxon>Neoptera</taxon>
        <taxon>Endopterygota</taxon>
        <taxon>Diptera</taxon>
        <taxon>Brachycera</taxon>
        <taxon>Muscomorpha</taxon>
        <taxon>Tephritoidea</taxon>
        <taxon>Tephritidae</taxon>
        <taxon>Zeugodacus</taxon>
        <taxon>Zeugodacus</taxon>
    </lineage>
</organism>
<dbReference type="Pfam" id="PF00147">
    <property type="entry name" value="Fibrinogen_C"/>
    <property type="match status" value="1"/>
</dbReference>
<feature type="compositionally biased region" description="Polar residues" evidence="2">
    <location>
        <begin position="177"/>
        <end position="204"/>
    </location>
</feature>
<name>A0A0A1WUA3_ZEUCU</name>
<feature type="compositionally biased region" description="Low complexity" evidence="2">
    <location>
        <begin position="206"/>
        <end position="217"/>
    </location>
</feature>
<dbReference type="InterPro" id="IPR020837">
    <property type="entry name" value="Fibrinogen_CS"/>
</dbReference>
<dbReference type="InterPro" id="IPR036056">
    <property type="entry name" value="Fibrinogen-like_C"/>
</dbReference>
<dbReference type="AlphaFoldDB" id="A0A0A1WUA3"/>
<feature type="chain" id="PRO_5001994189" evidence="3">
    <location>
        <begin position="30"/>
        <end position="462"/>
    </location>
</feature>
<dbReference type="PANTHER" id="PTHR19143">
    <property type="entry name" value="FIBRINOGEN/TENASCIN/ANGIOPOEITIN"/>
    <property type="match status" value="1"/>
</dbReference>
<feature type="region of interest" description="Disordered" evidence="2">
    <location>
        <begin position="146"/>
        <end position="165"/>
    </location>
</feature>
<dbReference type="InterPro" id="IPR050373">
    <property type="entry name" value="Fibrinogen_C-term_domain"/>
</dbReference>
<proteinExistence type="predicted"/>
<dbReference type="CDD" id="cd00087">
    <property type="entry name" value="FReD"/>
    <property type="match status" value="1"/>
</dbReference>
<dbReference type="OrthoDB" id="6145874at2759"/>